<dbReference type="InterPro" id="IPR050523">
    <property type="entry name" value="AKR_Detox_Biosynth"/>
</dbReference>
<dbReference type="Proteomes" id="UP000225277">
    <property type="component" value="Unassembled WGS sequence"/>
</dbReference>
<keyword evidence="3" id="KW-0407">Ion channel</keyword>
<dbReference type="Gene3D" id="3.20.20.100">
    <property type="entry name" value="NADP-dependent oxidoreductase domain"/>
    <property type="match status" value="1"/>
</dbReference>
<proteinExistence type="predicted"/>
<dbReference type="CDD" id="cd19075">
    <property type="entry name" value="AKR_AKR7A1-5"/>
    <property type="match status" value="1"/>
</dbReference>
<dbReference type="GeneID" id="35601662"/>
<protein>
    <submittedName>
        <fullName evidence="3">Related to potassium channel beta subunit protein</fullName>
    </submittedName>
</protein>
<organism evidence="3 4">
    <name type="scientific">Ramularia collo-cygni</name>
    <dbReference type="NCBI Taxonomy" id="112498"/>
    <lineage>
        <taxon>Eukaryota</taxon>
        <taxon>Fungi</taxon>
        <taxon>Dikarya</taxon>
        <taxon>Ascomycota</taxon>
        <taxon>Pezizomycotina</taxon>
        <taxon>Dothideomycetes</taxon>
        <taxon>Dothideomycetidae</taxon>
        <taxon>Mycosphaerellales</taxon>
        <taxon>Mycosphaerellaceae</taxon>
        <taxon>Ramularia</taxon>
    </lineage>
</organism>
<dbReference type="EMBL" id="FJUY01000009">
    <property type="protein sequence ID" value="CZT20669.1"/>
    <property type="molecule type" value="Genomic_DNA"/>
</dbReference>
<evidence type="ECO:0000256" key="1">
    <source>
        <dbReference type="ARBA" id="ARBA00023002"/>
    </source>
</evidence>
<keyword evidence="4" id="KW-1185">Reference proteome</keyword>
<accession>A0A2D3VFP7</accession>
<dbReference type="GO" id="GO:0034220">
    <property type="term" value="P:monoatomic ion transmembrane transport"/>
    <property type="evidence" value="ECO:0007669"/>
    <property type="project" value="UniProtKB-KW"/>
</dbReference>
<evidence type="ECO:0000313" key="3">
    <source>
        <dbReference type="EMBL" id="CZT20669.1"/>
    </source>
</evidence>
<dbReference type="SUPFAM" id="SSF51430">
    <property type="entry name" value="NAD(P)-linked oxidoreductase"/>
    <property type="match status" value="1"/>
</dbReference>
<dbReference type="GO" id="GO:0016491">
    <property type="term" value="F:oxidoreductase activity"/>
    <property type="evidence" value="ECO:0007669"/>
    <property type="project" value="UniProtKB-KW"/>
</dbReference>
<dbReference type="PANTHER" id="PTHR43364:SF4">
    <property type="entry name" value="NAD(P)-LINKED OXIDOREDUCTASE SUPERFAMILY PROTEIN"/>
    <property type="match status" value="1"/>
</dbReference>
<dbReference type="RefSeq" id="XP_023627558.1">
    <property type="nucleotide sequence ID" value="XM_023771790.1"/>
</dbReference>
<keyword evidence="1" id="KW-0560">Oxidoreductase</keyword>
<dbReference type="OrthoDB" id="2310150at2759"/>
<dbReference type="Pfam" id="PF00248">
    <property type="entry name" value="Aldo_ket_red"/>
    <property type="match status" value="1"/>
</dbReference>
<sequence>MTLQQKSAVNVVFGAMTFGKEGVEQARVHDLETAGAILDIFQKYGHYEIDSARAYGAGSSEEMLGDLNWPKRGIVMDTKYYPTAAFSDSPSNWDKAGRHTPEALRENLEASLAALKTDQVDMWYLHGPDRSVPYDVTMKAVNDLYKEGKFQRLGISNYMAWEVAQIQEICRANGWVTPQVYQGVYNALHRSIEHELMPCLRKYGMAFFAYNPLAGGYLTDRYHRDDKEVEAGARFDPNRWQGKMYRTRYWNDEYFNALEILRPVAKEHGLTEAECALRWMTHHSQLKREHGDAIIIGASSVKHIEQNMKDLEKGPLPEAIVTALEKGWDGCRAISWKYFH</sequence>
<feature type="domain" description="NADP-dependent oxidoreductase" evidence="2">
    <location>
        <begin position="11"/>
        <end position="326"/>
    </location>
</feature>
<reference evidence="3 4" key="1">
    <citation type="submission" date="2016-03" db="EMBL/GenBank/DDBJ databases">
        <authorList>
            <person name="Ploux O."/>
        </authorList>
    </citation>
    <scope>NUCLEOTIDE SEQUENCE [LARGE SCALE GENOMIC DNA]</scope>
    <source>
        <strain evidence="3 4">URUG2</strain>
    </source>
</reference>
<keyword evidence="3" id="KW-0406">Ion transport</keyword>
<dbReference type="STRING" id="112498.A0A2D3VFP7"/>
<gene>
    <name evidence="3" type="ORF">RCC_06527</name>
</gene>
<dbReference type="PANTHER" id="PTHR43364">
    <property type="entry name" value="NADH-SPECIFIC METHYLGLYOXAL REDUCTASE-RELATED"/>
    <property type="match status" value="1"/>
</dbReference>
<evidence type="ECO:0000259" key="2">
    <source>
        <dbReference type="Pfam" id="PF00248"/>
    </source>
</evidence>
<dbReference type="InterPro" id="IPR023210">
    <property type="entry name" value="NADP_OxRdtase_dom"/>
</dbReference>
<keyword evidence="3" id="KW-0813">Transport</keyword>
<name>A0A2D3VFP7_9PEZI</name>
<dbReference type="AlphaFoldDB" id="A0A2D3VFP7"/>
<dbReference type="InterPro" id="IPR018170">
    <property type="entry name" value="Aldo/ket_reductase_CS"/>
</dbReference>
<dbReference type="InterPro" id="IPR036812">
    <property type="entry name" value="NAD(P)_OxRdtase_dom_sf"/>
</dbReference>
<dbReference type="PROSITE" id="PS00062">
    <property type="entry name" value="ALDOKETO_REDUCTASE_2"/>
    <property type="match status" value="1"/>
</dbReference>
<evidence type="ECO:0000313" key="4">
    <source>
        <dbReference type="Proteomes" id="UP000225277"/>
    </source>
</evidence>